<feature type="domain" description="Winged helix DNA-binding" evidence="1">
    <location>
        <begin position="12"/>
        <end position="90"/>
    </location>
</feature>
<dbReference type="InterPro" id="IPR027395">
    <property type="entry name" value="WH_DNA-bd_dom"/>
</dbReference>
<accession>A0ABP6Q6H5</accession>
<dbReference type="RefSeq" id="WP_344826102.1">
    <property type="nucleotide sequence ID" value="NZ_BAAAUV010000005.1"/>
</dbReference>
<name>A0ABP6Q6H5_9ACTN</name>
<dbReference type="InterPro" id="IPR036388">
    <property type="entry name" value="WH-like_DNA-bd_sf"/>
</dbReference>
<keyword evidence="3" id="KW-1185">Reference proteome</keyword>
<evidence type="ECO:0000259" key="1">
    <source>
        <dbReference type="Pfam" id="PF13601"/>
    </source>
</evidence>
<protein>
    <submittedName>
        <fullName evidence="2">Transcriptional regulator</fullName>
    </submittedName>
</protein>
<gene>
    <name evidence="2" type="ORF">GCM10010468_23400</name>
</gene>
<dbReference type="PANTHER" id="PTHR37318">
    <property type="entry name" value="BSL7504 PROTEIN"/>
    <property type="match status" value="1"/>
</dbReference>
<dbReference type="EMBL" id="BAAAUV010000005">
    <property type="protein sequence ID" value="GAA3207299.1"/>
    <property type="molecule type" value="Genomic_DNA"/>
</dbReference>
<comment type="caution">
    <text evidence="2">The sequence shown here is derived from an EMBL/GenBank/DDBJ whole genome shotgun (WGS) entry which is preliminary data.</text>
</comment>
<dbReference type="PANTHER" id="PTHR37318:SF1">
    <property type="entry name" value="BSL7504 PROTEIN"/>
    <property type="match status" value="1"/>
</dbReference>
<dbReference type="InterPro" id="IPR036390">
    <property type="entry name" value="WH_DNA-bd_sf"/>
</dbReference>
<dbReference type="SUPFAM" id="SSF46785">
    <property type="entry name" value="Winged helix' DNA-binding domain"/>
    <property type="match status" value="1"/>
</dbReference>
<proteinExistence type="predicted"/>
<evidence type="ECO:0000313" key="2">
    <source>
        <dbReference type="EMBL" id="GAA3207299.1"/>
    </source>
</evidence>
<dbReference type="Proteomes" id="UP001501237">
    <property type="component" value="Unassembled WGS sequence"/>
</dbReference>
<sequence length="103" mass="11664">MTLDPVIHAPNRLQLMSLLYPLTEAEFAFLRDHINVSDSVLSKQAAALESAGYLEIRKRTLAGRSRTWFSLTEEGRDAFDTYVTHLQALVGRPLRPPLEDRTP</sequence>
<organism evidence="2 3">
    <name type="scientific">Actinocorallia longicatena</name>
    <dbReference type="NCBI Taxonomy" id="111803"/>
    <lineage>
        <taxon>Bacteria</taxon>
        <taxon>Bacillati</taxon>
        <taxon>Actinomycetota</taxon>
        <taxon>Actinomycetes</taxon>
        <taxon>Streptosporangiales</taxon>
        <taxon>Thermomonosporaceae</taxon>
        <taxon>Actinocorallia</taxon>
    </lineage>
</organism>
<dbReference type="Gene3D" id="1.10.10.10">
    <property type="entry name" value="Winged helix-like DNA-binding domain superfamily/Winged helix DNA-binding domain"/>
    <property type="match status" value="1"/>
</dbReference>
<dbReference type="Pfam" id="PF13601">
    <property type="entry name" value="HTH_34"/>
    <property type="match status" value="1"/>
</dbReference>
<evidence type="ECO:0000313" key="3">
    <source>
        <dbReference type="Proteomes" id="UP001501237"/>
    </source>
</evidence>
<reference evidence="3" key="1">
    <citation type="journal article" date="2019" name="Int. J. Syst. Evol. Microbiol.">
        <title>The Global Catalogue of Microorganisms (GCM) 10K type strain sequencing project: providing services to taxonomists for standard genome sequencing and annotation.</title>
        <authorList>
            <consortium name="The Broad Institute Genomics Platform"/>
            <consortium name="The Broad Institute Genome Sequencing Center for Infectious Disease"/>
            <person name="Wu L."/>
            <person name="Ma J."/>
        </authorList>
    </citation>
    <scope>NUCLEOTIDE SEQUENCE [LARGE SCALE GENOMIC DNA]</scope>
    <source>
        <strain evidence="3">JCM 9377</strain>
    </source>
</reference>